<accession>A0A6N6VUZ4</accession>
<feature type="signal peptide" evidence="2">
    <location>
        <begin position="1"/>
        <end position="26"/>
    </location>
</feature>
<proteinExistence type="predicted"/>
<gene>
    <name evidence="3" type="ORF">GCL60_10750</name>
</gene>
<organism evidence="3 4">
    <name type="scientific">Silvanigrella paludirubra</name>
    <dbReference type="NCBI Taxonomy" id="2499159"/>
    <lineage>
        <taxon>Bacteria</taxon>
        <taxon>Pseudomonadati</taxon>
        <taxon>Bdellovibrionota</taxon>
        <taxon>Oligoflexia</taxon>
        <taxon>Silvanigrellales</taxon>
        <taxon>Silvanigrellaceae</taxon>
        <taxon>Silvanigrella</taxon>
    </lineage>
</organism>
<dbReference type="AlphaFoldDB" id="A0A6N6VUZ4"/>
<evidence type="ECO:0000313" key="4">
    <source>
        <dbReference type="Proteomes" id="UP000437748"/>
    </source>
</evidence>
<feature type="chain" id="PRO_5026862163" evidence="2">
    <location>
        <begin position="27"/>
        <end position="116"/>
    </location>
</feature>
<protein>
    <submittedName>
        <fullName evidence="3">Uncharacterized protein</fullName>
    </submittedName>
</protein>
<feature type="compositionally biased region" description="Basic and acidic residues" evidence="1">
    <location>
        <begin position="87"/>
        <end position="100"/>
    </location>
</feature>
<evidence type="ECO:0000256" key="2">
    <source>
        <dbReference type="SAM" id="SignalP"/>
    </source>
</evidence>
<dbReference type="OrthoDB" id="6292849at2"/>
<dbReference type="EMBL" id="WFLM01000004">
    <property type="protein sequence ID" value="KAB8037645.1"/>
    <property type="molecule type" value="Genomic_DNA"/>
</dbReference>
<dbReference type="Proteomes" id="UP000437748">
    <property type="component" value="Unassembled WGS sequence"/>
</dbReference>
<evidence type="ECO:0000313" key="3">
    <source>
        <dbReference type="EMBL" id="KAB8037645.1"/>
    </source>
</evidence>
<reference evidence="3 4" key="1">
    <citation type="submission" date="2019-10" db="EMBL/GenBank/DDBJ databases">
        <title>New species of Slilvanegrellaceae.</title>
        <authorList>
            <person name="Pitt A."/>
            <person name="Hahn M.W."/>
        </authorList>
    </citation>
    <scope>NUCLEOTIDE SEQUENCE [LARGE SCALE GENOMIC DNA]</scope>
    <source>
        <strain evidence="3 4">SP-Ram-0.45-NSY-1</strain>
    </source>
</reference>
<keyword evidence="2" id="KW-0732">Signal</keyword>
<name>A0A6N6VUZ4_9BACT</name>
<comment type="caution">
    <text evidence="3">The sequence shown here is derived from an EMBL/GenBank/DDBJ whole genome shotgun (WGS) entry which is preliminary data.</text>
</comment>
<sequence>MLYKSKRHYSMLFLVPYFFISLNSYAGTCTLHITRTACPGMEKDSYAKCGGNASCDENKKTGSADSCAKAALEACDNVAARQKQTKSKEIKADFDGKPLEGGKNFCDPNRPDFNKC</sequence>
<evidence type="ECO:0000256" key="1">
    <source>
        <dbReference type="SAM" id="MobiDB-lite"/>
    </source>
</evidence>
<feature type="region of interest" description="Disordered" evidence="1">
    <location>
        <begin position="87"/>
        <end position="116"/>
    </location>
</feature>
<dbReference type="RefSeq" id="WP_153420720.1">
    <property type="nucleotide sequence ID" value="NZ_WFLM01000004.1"/>
</dbReference>
<keyword evidence="4" id="KW-1185">Reference proteome</keyword>